<dbReference type="SUPFAM" id="SSF48452">
    <property type="entry name" value="TPR-like"/>
    <property type="match status" value="1"/>
</dbReference>
<keyword evidence="5" id="KW-0998">Cell outer membrane</keyword>
<sequence>MLISNQEGMKTKNILCLLMVFMGATLFGCKSFLDETVYSNIGASNFWKNKDDALSGLYSTYTLSLSFGPRDCRPFFLLTDMTTDDMDSEYSNTENERREIQTFNFQDKNKYFNDAWVSLYKTIAQANVVIERVPKIESLSEQDKGYIVGEARFLRALEYFYLVQLWGDVPLDTVEVATIVDTQMPKSTKTEIYNTILNDLKFAETHCSDAPQVVGRATKWAAKALLAKVYLTLAGPFSNRNVEMLQLAEGKLKEVMGSERYSLVPKIKDYFDISKKNNTETIYDHHTLGDVSERVGSFMHRNFYPSSISDPAITSLKTAGYKAWTPTPDLWSLYLADDDRLKEYYTVHYIKKNSNGTFGVQKYNVPYIKKYTDSTTVARDYKANNLPVIRYADVLLMYSEVLNELGIAGPKGDRYYYLNLVRKRAFSKNPTANEISGTHSKEDFRELVMRERRLEFAHEGQRLFDMKRTGTYISKMTDLANKVNAALASSPVPTYSGTYPGGIYPNPAGNTPYNAGTVTFTADFLKNTKRTIPKPYQLVYPIPYAQLQAFDIGQNEGYPR</sequence>
<dbReference type="GO" id="GO:0009279">
    <property type="term" value="C:cell outer membrane"/>
    <property type="evidence" value="ECO:0007669"/>
    <property type="project" value="UniProtKB-SubCell"/>
</dbReference>
<dbReference type="KEGG" id="psn:Pedsa_0794"/>
<accession>F0S968</accession>
<evidence type="ECO:0000256" key="4">
    <source>
        <dbReference type="ARBA" id="ARBA00023136"/>
    </source>
</evidence>
<evidence type="ECO:0000256" key="2">
    <source>
        <dbReference type="ARBA" id="ARBA00006275"/>
    </source>
</evidence>
<dbReference type="STRING" id="762903.Pedsa_0794"/>
<dbReference type="HOGENOM" id="CLU_015553_1_4_10"/>
<dbReference type="OrthoDB" id="5694214at2"/>
<evidence type="ECO:0000313" key="9">
    <source>
        <dbReference type="Proteomes" id="UP000000310"/>
    </source>
</evidence>
<reference evidence="8 9" key="1">
    <citation type="journal article" date="2011" name="Stand. Genomic Sci.">
        <title>Complete genome sequence of the gliding, heparinolytic Pedobacter saltans type strain (113).</title>
        <authorList>
            <person name="Liolios K."/>
            <person name="Sikorski J."/>
            <person name="Lu M."/>
            <person name="Nolan M."/>
            <person name="Lapidus A."/>
            <person name="Lucas S."/>
            <person name="Hammon N."/>
            <person name="Deshpande S."/>
            <person name="Cheng J.F."/>
            <person name="Tapia R."/>
            <person name="Han C."/>
            <person name="Goodwin L."/>
            <person name="Pitluck S."/>
            <person name="Huntemann M."/>
            <person name="Ivanova N."/>
            <person name="Pagani I."/>
            <person name="Mavromatis K."/>
            <person name="Ovchinikova G."/>
            <person name="Pati A."/>
            <person name="Chen A."/>
            <person name="Palaniappan K."/>
            <person name="Land M."/>
            <person name="Hauser L."/>
            <person name="Brambilla E.M."/>
            <person name="Kotsyurbenko O."/>
            <person name="Rohde M."/>
            <person name="Tindall B.J."/>
            <person name="Abt B."/>
            <person name="Goker M."/>
            <person name="Detter J.C."/>
            <person name="Woyke T."/>
            <person name="Bristow J."/>
            <person name="Eisen J.A."/>
            <person name="Markowitz V."/>
            <person name="Hugenholtz P."/>
            <person name="Klenk H.P."/>
            <person name="Kyrpides N.C."/>
        </authorList>
    </citation>
    <scope>NUCLEOTIDE SEQUENCE [LARGE SCALE GENOMIC DNA]</scope>
    <source>
        <strain evidence="9">ATCC 51119 / DSM 12145 / JCM 21818 / LMG 10337 / NBRC 100064 / NCIMB 13643</strain>
    </source>
</reference>
<proteinExistence type="inferred from homology"/>
<dbReference type="Pfam" id="PF14322">
    <property type="entry name" value="SusD-like_3"/>
    <property type="match status" value="1"/>
</dbReference>
<dbReference type="InterPro" id="IPR012944">
    <property type="entry name" value="SusD_RagB_dom"/>
</dbReference>
<comment type="similarity">
    <text evidence="2">Belongs to the SusD family.</text>
</comment>
<keyword evidence="9" id="KW-1185">Reference proteome</keyword>
<feature type="domain" description="RagB/SusD" evidence="6">
    <location>
        <begin position="361"/>
        <end position="558"/>
    </location>
</feature>
<protein>
    <submittedName>
        <fullName evidence="8">RagB/SusD domain protein</fullName>
    </submittedName>
</protein>
<keyword evidence="3" id="KW-0732">Signal</keyword>
<dbReference type="Gene3D" id="1.25.40.390">
    <property type="match status" value="1"/>
</dbReference>
<name>F0S968_PSESL</name>
<dbReference type="CDD" id="cd08977">
    <property type="entry name" value="SusD"/>
    <property type="match status" value="1"/>
</dbReference>
<evidence type="ECO:0000259" key="6">
    <source>
        <dbReference type="Pfam" id="PF07980"/>
    </source>
</evidence>
<keyword evidence="4" id="KW-0472">Membrane</keyword>
<gene>
    <name evidence="8" type="ordered locus">Pedsa_0794</name>
</gene>
<dbReference type="InterPro" id="IPR011990">
    <property type="entry name" value="TPR-like_helical_dom_sf"/>
</dbReference>
<reference evidence="9" key="2">
    <citation type="submission" date="2011-02" db="EMBL/GenBank/DDBJ databases">
        <title>The complete genome of Pedobacter saltans DSM 12145.</title>
        <authorList>
            <consortium name="US DOE Joint Genome Institute (JGI-PGF)"/>
            <person name="Lucas S."/>
            <person name="Copeland A."/>
            <person name="Lapidus A."/>
            <person name="Bruce D."/>
            <person name="Goodwin L."/>
            <person name="Pitluck S."/>
            <person name="Kyrpides N."/>
            <person name="Mavromatis K."/>
            <person name="Pagani I."/>
            <person name="Ivanova N."/>
            <person name="Ovchinnikova G."/>
            <person name="Lu M."/>
            <person name="Detter J.C."/>
            <person name="Han C."/>
            <person name="Land M."/>
            <person name="Hauser L."/>
            <person name="Markowitz V."/>
            <person name="Cheng J.-F."/>
            <person name="Hugenholtz P."/>
            <person name="Woyke T."/>
            <person name="Wu D."/>
            <person name="Tindall B."/>
            <person name="Pomrenke H.G."/>
            <person name="Brambilla E."/>
            <person name="Klenk H.-P."/>
            <person name="Eisen J.A."/>
        </authorList>
    </citation>
    <scope>NUCLEOTIDE SEQUENCE [LARGE SCALE GENOMIC DNA]</scope>
    <source>
        <strain evidence="9">ATCC 51119 / DSM 12145 / JCM 21818 / LMG 10337 / NBRC 100064 / NCIMB 13643</strain>
    </source>
</reference>
<evidence type="ECO:0000313" key="8">
    <source>
        <dbReference type="EMBL" id="ADY51366.1"/>
    </source>
</evidence>
<evidence type="ECO:0000256" key="1">
    <source>
        <dbReference type="ARBA" id="ARBA00004442"/>
    </source>
</evidence>
<dbReference type="Pfam" id="PF07980">
    <property type="entry name" value="SusD_RagB"/>
    <property type="match status" value="1"/>
</dbReference>
<comment type="subcellular location">
    <subcellularLocation>
        <location evidence="1">Cell outer membrane</location>
    </subcellularLocation>
</comment>
<feature type="domain" description="SusD-like N-terminal" evidence="7">
    <location>
        <begin position="84"/>
        <end position="231"/>
    </location>
</feature>
<evidence type="ECO:0000256" key="3">
    <source>
        <dbReference type="ARBA" id="ARBA00022729"/>
    </source>
</evidence>
<dbReference type="AlphaFoldDB" id="F0S968"/>
<dbReference type="Proteomes" id="UP000000310">
    <property type="component" value="Chromosome"/>
</dbReference>
<organism evidence="8 9">
    <name type="scientific">Pseudopedobacter saltans (strain ATCC 51119 / DSM 12145 / JCM 21818 / CCUG 39354 / LMG 10337 / NBRC 100064 / NCIMB 13643)</name>
    <name type="common">Pedobacter saltans</name>
    <dbReference type="NCBI Taxonomy" id="762903"/>
    <lineage>
        <taxon>Bacteria</taxon>
        <taxon>Pseudomonadati</taxon>
        <taxon>Bacteroidota</taxon>
        <taxon>Sphingobacteriia</taxon>
        <taxon>Sphingobacteriales</taxon>
        <taxon>Sphingobacteriaceae</taxon>
        <taxon>Pseudopedobacter</taxon>
    </lineage>
</organism>
<evidence type="ECO:0000256" key="5">
    <source>
        <dbReference type="ARBA" id="ARBA00023237"/>
    </source>
</evidence>
<evidence type="ECO:0000259" key="7">
    <source>
        <dbReference type="Pfam" id="PF14322"/>
    </source>
</evidence>
<dbReference type="InterPro" id="IPR033985">
    <property type="entry name" value="SusD-like_N"/>
</dbReference>
<dbReference type="eggNOG" id="COG0702">
    <property type="taxonomic scope" value="Bacteria"/>
</dbReference>
<dbReference type="EMBL" id="CP002545">
    <property type="protein sequence ID" value="ADY51366.1"/>
    <property type="molecule type" value="Genomic_DNA"/>
</dbReference>